<keyword evidence="9 13" id="KW-0472">Membrane</keyword>
<dbReference type="InterPro" id="IPR001873">
    <property type="entry name" value="ENaC"/>
</dbReference>
<dbReference type="PANTHER" id="PTHR11690:SF288">
    <property type="entry name" value="AMILORIDE-SENSITIVE NA+ CHANNEL-RELATED"/>
    <property type="match status" value="1"/>
</dbReference>
<dbReference type="PANTHER" id="PTHR11690">
    <property type="entry name" value="AMILORIDE-SENSITIVE SODIUM CHANNEL-RELATED"/>
    <property type="match status" value="1"/>
</dbReference>
<keyword evidence="3 12" id="KW-0813">Transport</keyword>
<dbReference type="GO" id="GO:0015280">
    <property type="term" value="F:ligand-gated sodium channel activity"/>
    <property type="evidence" value="ECO:0007669"/>
    <property type="project" value="TreeGrafter"/>
</dbReference>
<dbReference type="Pfam" id="PF00858">
    <property type="entry name" value="ASC"/>
    <property type="match status" value="1"/>
</dbReference>
<evidence type="ECO:0000256" key="9">
    <source>
        <dbReference type="ARBA" id="ARBA00023136"/>
    </source>
</evidence>
<evidence type="ECO:0000256" key="8">
    <source>
        <dbReference type="ARBA" id="ARBA00023065"/>
    </source>
</evidence>
<proteinExistence type="inferred from homology"/>
<evidence type="ECO:0000256" key="10">
    <source>
        <dbReference type="ARBA" id="ARBA00023201"/>
    </source>
</evidence>
<keyword evidence="11 12" id="KW-0407">Ion channel</keyword>
<comment type="caution">
    <text evidence="14">The sequence shown here is derived from an EMBL/GenBank/DDBJ whole genome shotgun (WGS) entry which is preliminary data.</text>
</comment>
<dbReference type="Proteomes" id="UP000327044">
    <property type="component" value="Unassembled WGS sequence"/>
</dbReference>
<evidence type="ECO:0000313" key="15">
    <source>
        <dbReference type="Proteomes" id="UP000327044"/>
    </source>
</evidence>
<keyword evidence="6 13" id="KW-1133">Transmembrane helix</keyword>
<evidence type="ECO:0000256" key="6">
    <source>
        <dbReference type="ARBA" id="ARBA00022989"/>
    </source>
</evidence>
<dbReference type="GO" id="GO:0005886">
    <property type="term" value="C:plasma membrane"/>
    <property type="evidence" value="ECO:0007669"/>
    <property type="project" value="TreeGrafter"/>
</dbReference>
<dbReference type="Gene3D" id="1.10.287.820">
    <property type="entry name" value="Acid-sensing ion channel domain"/>
    <property type="match status" value="1"/>
</dbReference>
<dbReference type="InterPro" id="IPR020903">
    <property type="entry name" value="ENaC_CS"/>
</dbReference>
<evidence type="ECO:0000256" key="4">
    <source>
        <dbReference type="ARBA" id="ARBA00022461"/>
    </source>
</evidence>
<keyword evidence="4 12" id="KW-0894">Sodium channel</keyword>
<evidence type="ECO:0000256" key="12">
    <source>
        <dbReference type="RuleBase" id="RU000679"/>
    </source>
</evidence>
<dbReference type="AlphaFoldDB" id="A0A5N4A742"/>
<evidence type="ECO:0000256" key="7">
    <source>
        <dbReference type="ARBA" id="ARBA00023053"/>
    </source>
</evidence>
<accession>A0A5N4A742</accession>
<dbReference type="InParanoid" id="A0A5N4A742"/>
<reference evidence="14 15" key="1">
    <citation type="journal article" date="2018" name="Elife">
        <title>Firefly genomes illuminate parallel origins of bioluminescence in beetles.</title>
        <authorList>
            <person name="Fallon T.R."/>
            <person name="Lower S.E."/>
            <person name="Chang C.H."/>
            <person name="Bessho-Uehara M."/>
            <person name="Martin G.J."/>
            <person name="Bewick A.J."/>
            <person name="Behringer M."/>
            <person name="Debat H.J."/>
            <person name="Wong I."/>
            <person name="Day J.C."/>
            <person name="Suvorov A."/>
            <person name="Silva C.J."/>
            <person name="Stanger-Hall K.F."/>
            <person name="Hall D.W."/>
            <person name="Schmitz R.J."/>
            <person name="Nelson D.R."/>
            <person name="Lewis S.M."/>
            <person name="Shigenobu S."/>
            <person name="Bybee S.M."/>
            <person name="Larracuente A.M."/>
            <person name="Oba Y."/>
            <person name="Weng J.K."/>
        </authorList>
    </citation>
    <scope>NUCLEOTIDE SEQUENCE [LARGE SCALE GENOMIC DNA]</scope>
    <source>
        <strain evidence="14">1611_PpyrPB1</strain>
        <tissue evidence="14">Whole body</tissue>
    </source>
</reference>
<gene>
    <name evidence="14" type="ORF">PPYR_12753</name>
</gene>
<dbReference type="Gene3D" id="1.10.287.770">
    <property type="entry name" value="YojJ-like"/>
    <property type="match status" value="1"/>
</dbReference>
<feature type="transmembrane region" description="Helical" evidence="13">
    <location>
        <begin position="231"/>
        <end position="257"/>
    </location>
</feature>
<dbReference type="PROSITE" id="PS01206">
    <property type="entry name" value="ASC"/>
    <property type="match status" value="1"/>
</dbReference>
<evidence type="ECO:0000256" key="1">
    <source>
        <dbReference type="ARBA" id="ARBA00004141"/>
    </source>
</evidence>
<keyword evidence="7" id="KW-0915">Sodium</keyword>
<comment type="similarity">
    <text evidence="2 12">Belongs to the amiloride-sensitive sodium channel (TC 1.A.6) family.</text>
</comment>
<dbReference type="EMBL" id="VVIM01000009">
    <property type="protein sequence ID" value="KAB0793133.1"/>
    <property type="molecule type" value="Genomic_DNA"/>
</dbReference>
<keyword evidence="5 12" id="KW-0812">Transmembrane</keyword>
<protein>
    <submittedName>
        <fullName evidence="14">Uncharacterized protein</fullName>
    </submittedName>
</protein>
<sequence length="287" mass="32954">MKTKGRHSRDDYPRRTFVPGARGGLTIDSLYTNKNHIDPLCEGSIQGYKVALHHPSEMPNMDRCFLLPLDQVVFVGIKPSLISVSPELVNYAPRVRNCYFTHERYLASYKGYTQQNCMEECLANYTMKRCKCIPFFFPPLHDKINICGPGSSECVREMKYLEVEPCECLPSCTSVSYDVETSQTNWLWNDVLEASHPLERLIYNELLKDVYYKDAQFLTCERKELHGLVDFFSNVGGLFGLFIGFSVTSVFEILYFLTLRIICNIKKYGKDAWSGDPCVISKQPLIK</sequence>
<keyword evidence="15" id="KW-1185">Reference proteome</keyword>
<keyword evidence="8 12" id="KW-0406">Ion transport</keyword>
<evidence type="ECO:0000256" key="3">
    <source>
        <dbReference type="ARBA" id="ARBA00022448"/>
    </source>
</evidence>
<evidence type="ECO:0000313" key="14">
    <source>
        <dbReference type="EMBL" id="KAB0793133.1"/>
    </source>
</evidence>
<organism evidence="14 15">
    <name type="scientific">Photinus pyralis</name>
    <name type="common">Common eastern firefly</name>
    <name type="synonym">Lampyris pyralis</name>
    <dbReference type="NCBI Taxonomy" id="7054"/>
    <lineage>
        <taxon>Eukaryota</taxon>
        <taxon>Metazoa</taxon>
        <taxon>Ecdysozoa</taxon>
        <taxon>Arthropoda</taxon>
        <taxon>Hexapoda</taxon>
        <taxon>Insecta</taxon>
        <taxon>Pterygota</taxon>
        <taxon>Neoptera</taxon>
        <taxon>Endopterygota</taxon>
        <taxon>Coleoptera</taxon>
        <taxon>Polyphaga</taxon>
        <taxon>Elateriformia</taxon>
        <taxon>Elateroidea</taxon>
        <taxon>Lampyridae</taxon>
        <taxon>Lampyrinae</taxon>
        <taxon>Photinus</taxon>
    </lineage>
</organism>
<evidence type="ECO:0000256" key="13">
    <source>
        <dbReference type="SAM" id="Phobius"/>
    </source>
</evidence>
<name>A0A5N4A742_PHOPY</name>
<keyword evidence="10 12" id="KW-0739">Sodium transport</keyword>
<evidence type="ECO:0000256" key="2">
    <source>
        <dbReference type="ARBA" id="ARBA00007193"/>
    </source>
</evidence>
<dbReference type="PRINTS" id="PR01078">
    <property type="entry name" value="AMINACHANNEL"/>
</dbReference>
<comment type="subcellular location">
    <subcellularLocation>
        <location evidence="1">Membrane</location>
        <topology evidence="1">Multi-pass membrane protein</topology>
    </subcellularLocation>
</comment>
<evidence type="ECO:0000256" key="5">
    <source>
        <dbReference type="ARBA" id="ARBA00022692"/>
    </source>
</evidence>
<evidence type="ECO:0000256" key="11">
    <source>
        <dbReference type="ARBA" id="ARBA00023303"/>
    </source>
</evidence>